<protein>
    <recommendedName>
        <fullName evidence="2 7">Flagellar motor switch protein FliN</fullName>
    </recommendedName>
</protein>
<evidence type="ECO:0000313" key="9">
    <source>
        <dbReference type="Proteomes" id="UP000034392"/>
    </source>
</evidence>
<dbReference type="InterPro" id="IPR001172">
    <property type="entry name" value="FliN_T3SS_HrcQb"/>
</dbReference>
<comment type="function">
    <text evidence="7">FliN is one of three proteins (FliG, FliN, FliM) that form the rotor-mounted switch complex (C ring), located at the base of the basal body. This complex interacts with the CheY and CheZ chemotaxis proteins, in addition to contacting components of the motor that determine the direction of flagellar rotation.</text>
</comment>
<dbReference type="AlphaFoldDB" id="A0A0F7KUX2"/>
<keyword evidence="8" id="KW-0966">Cell projection</keyword>
<dbReference type="GO" id="GO:0003774">
    <property type="term" value="F:cytoskeletal motor activity"/>
    <property type="evidence" value="ECO:0007669"/>
    <property type="project" value="UniProtKB-UniRule"/>
</dbReference>
<gene>
    <name evidence="8" type="primary">fliN</name>
    <name evidence="8" type="ORF">WYH_03139</name>
</gene>
<keyword evidence="5 7" id="KW-0283">Flagellar rotation</keyword>
<dbReference type="PANTHER" id="PTHR43484:SF1">
    <property type="entry name" value="FLAGELLAR MOTOR SWITCH PROTEIN FLIN"/>
    <property type="match status" value="1"/>
</dbReference>
<keyword evidence="7" id="KW-0975">Bacterial flagellum</keyword>
<keyword evidence="8" id="KW-0969">Cilium</keyword>
<name>A0A0F7KUX2_9SPHN</name>
<dbReference type="Pfam" id="PF01052">
    <property type="entry name" value="FliMN_C"/>
    <property type="match status" value="1"/>
</dbReference>
<accession>A0A0F7KUX2</accession>
<dbReference type="Proteomes" id="UP000034392">
    <property type="component" value="Chromosome"/>
</dbReference>
<dbReference type="InterPro" id="IPR036429">
    <property type="entry name" value="SpoA-like_sf"/>
</dbReference>
<dbReference type="PRINTS" id="PR00956">
    <property type="entry name" value="FLGMOTORFLIN"/>
</dbReference>
<evidence type="ECO:0000256" key="2">
    <source>
        <dbReference type="ARBA" id="ARBA00021897"/>
    </source>
</evidence>
<dbReference type="EMBL" id="CP011452">
    <property type="protein sequence ID" value="AKH44158.1"/>
    <property type="molecule type" value="Genomic_DNA"/>
</dbReference>
<sequence>MTFSADGFGLIQDIDVRLTVELGRTQMRLRDVLGLAEESVVTLDRLTDEPLDVMVNGKLIARGEVVAEGNRFGLRILELVGANGQGSAPRAAPTPPPAPAAASGMAAFGQAEMPSAE</sequence>
<keyword evidence="9" id="KW-1185">Reference proteome</keyword>
<organism evidence="8 9">
    <name type="scientific">Croceibacterium atlanticum</name>
    <dbReference type="NCBI Taxonomy" id="1267766"/>
    <lineage>
        <taxon>Bacteria</taxon>
        <taxon>Pseudomonadati</taxon>
        <taxon>Pseudomonadota</taxon>
        <taxon>Alphaproteobacteria</taxon>
        <taxon>Sphingomonadales</taxon>
        <taxon>Erythrobacteraceae</taxon>
        <taxon>Croceibacterium</taxon>
    </lineage>
</organism>
<keyword evidence="3 7" id="KW-1003">Cell membrane</keyword>
<dbReference type="GO" id="GO:0009425">
    <property type="term" value="C:bacterial-type flagellum basal body"/>
    <property type="evidence" value="ECO:0007669"/>
    <property type="project" value="UniProtKB-SubCell"/>
</dbReference>
<dbReference type="InterPro" id="IPR051469">
    <property type="entry name" value="FliN/MopA/SpaO"/>
</dbReference>
<evidence type="ECO:0000256" key="3">
    <source>
        <dbReference type="ARBA" id="ARBA00022475"/>
    </source>
</evidence>
<dbReference type="SUPFAM" id="SSF101801">
    <property type="entry name" value="Surface presentation of antigens (SPOA)"/>
    <property type="match status" value="1"/>
</dbReference>
<evidence type="ECO:0000256" key="7">
    <source>
        <dbReference type="RuleBase" id="RU362074"/>
    </source>
</evidence>
<evidence type="ECO:0000256" key="5">
    <source>
        <dbReference type="ARBA" id="ARBA00022779"/>
    </source>
</evidence>
<dbReference type="GO" id="GO:0071973">
    <property type="term" value="P:bacterial-type flagellum-dependent cell motility"/>
    <property type="evidence" value="ECO:0007669"/>
    <property type="project" value="UniProtKB-UniRule"/>
</dbReference>
<dbReference type="KEGG" id="aay:WYH_03139"/>
<dbReference type="NCBIfam" id="TIGR02480">
    <property type="entry name" value="fliN"/>
    <property type="match status" value="1"/>
</dbReference>
<dbReference type="RefSeq" id="WP_046904543.1">
    <property type="nucleotide sequence ID" value="NZ_CP011452.2"/>
</dbReference>
<keyword evidence="8" id="KW-0282">Flagellum</keyword>
<dbReference type="InterPro" id="IPR001543">
    <property type="entry name" value="FliN-like_C"/>
</dbReference>
<dbReference type="GO" id="GO:0006935">
    <property type="term" value="P:chemotaxis"/>
    <property type="evidence" value="ECO:0007669"/>
    <property type="project" value="UniProtKB-KW"/>
</dbReference>
<dbReference type="STRING" id="1267766.WYH_03139"/>
<reference evidence="8" key="1">
    <citation type="submission" date="2015-05" db="EMBL/GenBank/DDBJ databases">
        <title>The complete genome of Altererythrobacter atlanticus strain 26DY36.</title>
        <authorList>
            <person name="Wu Y.-H."/>
            <person name="Cheng H."/>
            <person name="Wu X.-W."/>
        </authorList>
    </citation>
    <scope>NUCLEOTIDE SEQUENCE [LARGE SCALE GENOMIC DNA]</scope>
    <source>
        <strain evidence="8">26DY36</strain>
    </source>
</reference>
<keyword evidence="4 7" id="KW-0145">Chemotaxis</keyword>
<comment type="subcellular location">
    <subcellularLocation>
        <location evidence="7">Cell membrane</location>
        <topology evidence="7">Peripheral membrane protein</topology>
        <orientation evidence="7">Cytoplasmic side</orientation>
    </subcellularLocation>
    <subcellularLocation>
        <location evidence="7">Bacterial flagellum basal body</location>
    </subcellularLocation>
</comment>
<dbReference type="PATRIC" id="fig|1267766.3.peg.3184"/>
<proteinExistence type="inferred from homology"/>
<dbReference type="OrthoDB" id="9790303at2"/>
<dbReference type="InterPro" id="IPR012826">
    <property type="entry name" value="FliN"/>
</dbReference>
<evidence type="ECO:0000256" key="4">
    <source>
        <dbReference type="ARBA" id="ARBA00022500"/>
    </source>
</evidence>
<dbReference type="GO" id="GO:0005886">
    <property type="term" value="C:plasma membrane"/>
    <property type="evidence" value="ECO:0007669"/>
    <property type="project" value="UniProtKB-SubCell"/>
</dbReference>
<keyword evidence="6 7" id="KW-0472">Membrane</keyword>
<dbReference type="Gene3D" id="2.30.330.10">
    <property type="entry name" value="SpoA-like"/>
    <property type="match status" value="1"/>
</dbReference>
<evidence type="ECO:0000256" key="1">
    <source>
        <dbReference type="ARBA" id="ARBA00009226"/>
    </source>
</evidence>
<evidence type="ECO:0000256" key="6">
    <source>
        <dbReference type="ARBA" id="ARBA00023136"/>
    </source>
</evidence>
<comment type="similarity">
    <text evidence="1 7">Belongs to the FliN/MopA/SpaO family.</text>
</comment>
<evidence type="ECO:0000313" key="8">
    <source>
        <dbReference type="EMBL" id="AKH44158.1"/>
    </source>
</evidence>
<dbReference type="PANTHER" id="PTHR43484">
    <property type="match status" value="1"/>
</dbReference>